<reference evidence="2 3" key="1">
    <citation type="journal article" date="2010" name="Nature">
        <title>The Ectocarpus genome and the independent evolution of multicellularity in brown algae.</title>
        <authorList>
            <person name="Cock J.M."/>
            <person name="Sterck L."/>
            <person name="Rouze P."/>
            <person name="Scornet D."/>
            <person name="Allen A.E."/>
            <person name="Amoutzias G."/>
            <person name="Anthouard V."/>
            <person name="Artiguenave F."/>
            <person name="Aury J.M."/>
            <person name="Badger J.H."/>
            <person name="Beszteri B."/>
            <person name="Billiau K."/>
            <person name="Bonnet E."/>
            <person name="Bothwell J.H."/>
            <person name="Bowler C."/>
            <person name="Boyen C."/>
            <person name="Brownlee C."/>
            <person name="Carrano C.J."/>
            <person name="Charrier B."/>
            <person name="Cho G.Y."/>
            <person name="Coelho S.M."/>
            <person name="Collen J."/>
            <person name="Corre E."/>
            <person name="Da Silva C."/>
            <person name="Delage L."/>
            <person name="Delaroque N."/>
            <person name="Dittami S.M."/>
            <person name="Doulbeau S."/>
            <person name="Elias M."/>
            <person name="Farnham G."/>
            <person name="Gachon C.M."/>
            <person name="Gschloessl B."/>
            <person name="Heesch S."/>
            <person name="Jabbari K."/>
            <person name="Jubin C."/>
            <person name="Kawai H."/>
            <person name="Kimura K."/>
            <person name="Kloareg B."/>
            <person name="Kupper F.C."/>
            <person name="Lang D."/>
            <person name="Le Bail A."/>
            <person name="Leblanc C."/>
            <person name="Lerouge P."/>
            <person name="Lohr M."/>
            <person name="Lopez P.J."/>
            <person name="Martens C."/>
            <person name="Maumus F."/>
            <person name="Michel G."/>
            <person name="Miranda-Saavedra D."/>
            <person name="Morales J."/>
            <person name="Moreau H."/>
            <person name="Motomura T."/>
            <person name="Nagasato C."/>
            <person name="Napoli C.A."/>
            <person name="Nelson D.R."/>
            <person name="Nyvall-Collen P."/>
            <person name="Peters A.F."/>
            <person name="Pommier C."/>
            <person name="Potin P."/>
            <person name="Poulain J."/>
            <person name="Quesneville H."/>
            <person name="Read B."/>
            <person name="Rensing S.A."/>
            <person name="Ritter A."/>
            <person name="Rousvoal S."/>
            <person name="Samanta M."/>
            <person name="Samson G."/>
            <person name="Schroeder D.C."/>
            <person name="Segurens B."/>
            <person name="Strittmatter M."/>
            <person name="Tonon T."/>
            <person name="Tregear J.W."/>
            <person name="Valentin K."/>
            <person name="von Dassow P."/>
            <person name="Yamagishi T."/>
            <person name="Van de Peer Y."/>
            <person name="Wincker P."/>
        </authorList>
    </citation>
    <scope>NUCLEOTIDE SEQUENCE [LARGE SCALE GENOMIC DNA]</scope>
    <source>
        <strain evidence="3">Ec32 / CCAP1310/4</strain>
    </source>
</reference>
<feature type="compositionally biased region" description="Basic and acidic residues" evidence="1">
    <location>
        <begin position="25"/>
        <end position="36"/>
    </location>
</feature>
<protein>
    <submittedName>
        <fullName evidence="2">Uncharacterized protein</fullName>
    </submittedName>
</protein>
<name>D7FMU2_ECTSI</name>
<proteinExistence type="predicted"/>
<gene>
    <name evidence="2" type="ORF">Esi_1705_0001</name>
</gene>
<evidence type="ECO:0000313" key="2">
    <source>
        <dbReference type="EMBL" id="CBJ34250.1"/>
    </source>
</evidence>
<accession>D7FMU2</accession>
<evidence type="ECO:0000256" key="1">
    <source>
        <dbReference type="SAM" id="MobiDB-lite"/>
    </source>
</evidence>
<dbReference type="Proteomes" id="UP000002630">
    <property type="component" value="Unassembled WGS sequence"/>
</dbReference>
<dbReference type="AlphaFoldDB" id="D7FMU2"/>
<dbReference type="InParanoid" id="D7FMU2"/>
<evidence type="ECO:0000313" key="3">
    <source>
        <dbReference type="Proteomes" id="UP000002630"/>
    </source>
</evidence>
<sequence length="83" mass="9597">MLVDLVIFRDAPLRTRRPGRKGRGLHREHGEASPKVRAHLDRRSIFRRWAAFDGIARYRRGCSSRRTFGRLSSATYSTGASRR</sequence>
<dbReference type="EMBL" id="FN649760">
    <property type="protein sequence ID" value="CBJ34250.1"/>
    <property type="molecule type" value="Genomic_DNA"/>
</dbReference>
<feature type="region of interest" description="Disordered" evidence="1">
    <location>
        <begin position="16"/>
        <end position="36"/>
    </location>
</feature>
<organism evidence="2 3">
    <name type="scientific">Ectocarpus siliculosus</name>
    <name type="common">Brown alga</name>
    <name type="synonym">Conferva siliculosa</name>
    <dbReference type="NCBI Taxonomy" id="2880"/>
    <lineage>
        <taxon>Eukaryota</taxon>
        <taxon>Sar</taxon>
        <taxon>Stramenopiles</taxon>
        <taxon>Ochrophyta</taxon>
        <taxon>PX clade</taxon>
        <taxon>Phaeophyceae</taxon>
        <taxon>Ectocarpales</taxon>
        <taxon>Ectocarpaceae</taxon>
        <taxon>Ectocarpus</taxon>
    </lineage>
</organism>
<keyword evidence="3" id="KW-1185">Reference proteome</keyword>